<name>A0A7C9JXC1_9PROT</name>
<reference evidence="1 2" key="1">
    <citation type="submission" date="2019-09" db="EMBL/GenBank/DDBJ databases">
        <title>H2 Metabolism Revealed by Metagenomic Analysis in Subglacial Sediment of East Antarctica.</title>
        <authorList>
            <person name="Yang Z."/>
            <person name="Zhang Y."/>
            <person name="Lv Y."/>
            <person name="Yan W."/>
            <person name="Xiao X."/>
            <person name="Sun B."/>
            <person name="Ma H."/>
        </authorList>
    </citation>
    <scope>NUCLEOTIDE SEQUENCE [LARGE SCALE GENOMIC DNA]</scope>
    <source>
        <strain evidence="1">Bin2_2</strain>
    </source>
</reference>
<sequence length="581" mass="64285">MPFPATCRLASADEQIAAQQAVITRFEAALWDGGFNAPLLQSYQSAWRRLEALIAARGDDRRHHFALIIPVADSPAQLRRCLTSLIELCRTFGYGGMQEGVFQKLTVMLADDTQAPELIAAHQAIVSEFIAQGLVIDYFGLAEQLALMDALSGIKLDSIVGMAPRKAFGHKGQAMMRNIAYLKLAQLSTPSSPLLVYTLDADQQFKVKVDSADGEVCAVNFFAQLDAIFSTSDADVLTGKVVGDPPVSPAVMASNFLDDVIGFLQEMAASDPAQPYPHNAASAQEADAAYHDMAGLFGFESPTDAYRYRCALDGMPSNAVCFDDFARHLKRFFHGEHPTRITWYHYQAARESVQPARTVYTGNYVFRPRALNWFIPFAPLRLRMSGPTLGRLMKAELGNKFISANLPMLHTRTLDATGEAEFRPGVVTQADTVDLSDEFERQFMGDVMLFSVETLAIQGYPQQLLSADSIAATLDCVRADLVLKYSTRQAKILVKLDALTHLLNTTTHWWHTPEHIHALAQFQLFIENMQRNFGAVSSANQHLASPVHWQAWRARLLATLTGLHADRRAWEQALASLTPHA</sequence>
<dbReference type="AlphaFoldDB" id="A0A7C9JXC1"/>
<dbReference type="EMBL" id="JAAFGW010000070">
    <property type="protein sequence ID" value="NDP47976.1"/>
    <property type="molecule type" value="Genomic_DNA"/>
</dbReference>
<organism evidence="1 2">
    <name type="scientific">Sulfuriferula multivorans</name>
    <dbReference type="NCBI Taxonomy" id="1559896"/>
    <lineage>
        <taxon>Bacteria</taxon>
        <taxon>Pseudomonadati</taxon>
        <taxon>Pseudomonadota</taxon>
        <taxon>Betaproteobacteria</taxon>
        <taxon>Nitrosomonadales</taxon>
        <taxon>Sulfuricellaceae</taxon>
        <taxon>Sulfuriferula</taxon>
    </lineage>
</organism>
<comment type="caution">
    <text evidence="1">The sequence shown here is derived from an EMBL/GenBank/DDBJ whole genome shotgun (WGS) entry which is preliminary data.</text>
</comment>
<accession>A0A7C9JXC1</accession>
<dbReference type="Proteomes" id="UP000483432">
    <property type="component" value="Unassembled WGS sequence"/>
</dbReference>
<evidence type="ECO:0000313" key="2">
    <source>
        <dbReference type="Proteomes" id="UP000483432"/>
    </source>
</evidence>
<proteinExistence type="predicted"/>
<gene>
    <name evidence="1" type="ORF">GZ085_06200</name>
</gene>
<protein>
    <submittedName>
        <fullName evidence="1">Uncharacterized protein</fullName>
    </submittedName>
</protein>
<evidence type="ECO:0000313" key="1">
    <source>
        <dbReference type="EMBL" id="NDP47976.1"/>
    </source>
</evidence>